<proteinExistence type="predicted"/>
<dbReference type="EMBL" id="MHOH01000017">
    <property type="protein sequence ID" value="OGZ60573.1"/>
    <property type="molecule type" value="Genomic_DNA"/>
</dbReference>
<sequence length="182" mass="20052">MSNKTRIIFFTTLAITAIAAIVFLISIATQDEGPSEISSFAQCVNSPDAVILETYPRQCRLNDGRTFSEGIGNELEKMDLIRIDNPRPNQEIKSPLIVSGEARGYWFFEASFPVRLYDANGNEIALAIAQAQGDWMTEDFVPYEAVLEFNTPATSTGVLVLEKDNPSGLPENADELVVPISF</sequence>
<keyword evidence="1" id="KW-0472">Membrane</keyword>
<dbReference type="InterPro" id="IPR018911">
    <property type="entry name" value="Gmad2_Ig-like_dom"/>
</dbReference>
<evidence type="ECO:0000313" key="4">
    <source>
        <dbReference type="Proteomes" id="UP000178835"/>
    </source>
</evidence>
<evidence type="ECO:0000259" key="2">
    <source>
        <dbReference type="Pfam" id="PF10648"/>
    </source>
</evidence>
<organism evidence="3 4">
    <name type="scientific">Candidatus Spechtbacteria bacterium RIFCSPLOWO2_01_FULL_43_12</name>
    <dbReference type="NCBI Taxonomy" id="1802162"/>
    <lineage>
        <taxon>Bacteria</taxon>
        <taxon>Candidatus Spechtiibacteriota</taxon>
    </lineage>
</organism>
<dbReference type="Pfam" id="PF10648">
    <property type="entry name" value="Gmad2"/>
    <property type="match status" value="1"/>
</dbReference>
<dbReference type="AlphaFoldDB" id="A0A1G2HDL8"/>
<evidence type="ECO:0000313" key="3">
    <source>
        <dbReference type="EMBL" id="OGZ60573.1"/>
    </source>
</evidence>
<keyword evidence="1" id="KW-0812">Transmembrane</keyword>
<comment type="caution">
    <text evidence="3">The sequence shown here is derived from an EMBL/GenBank/DDBJ whole genome shotgun (WGS) entry which is preliminary data.</text>
</comment>
<accession>A0A1G2HDL8</accession>
<reference evidence="3 4" key="1">
    <citation type="journal article" date="2016" name="Nat. Commun.">
        <title>Thousands of microbial genomes shed light on interconnected biogeochemical processes in an aquifer system.</title>
        <authorList>
            <person name="Anantharaman K."/>
            <person name="Brown C.T."/>
            <person name="Hug L.A."/>
            <person name="Sharon I."/>
            <person name="Castelle C.J."/>
            <person name="Probst A.J."/>
            <person name="Thomas B.C."/>
            <person name="Singh A."/>
            <person name="Wilkins M.J."/>
            <person name="Karaoz U."/>
            <person name="Brodie E.L."/>
            <person name="Williams K.H."/>
            <person name="Hubbard S.S."/>
            <person name="Banfield J.F."/>
        </authorList>
    </citation>
    <scope>NUCLEOTIDE SEQUENCE [LARGE SCALE GENOMIC DNA]</scope>
</reference>
<keyword evidence="1" id="KW-1133">Transmembrane helix</keyword>
<name>A0A1G2HDL8_9BACT</name>
<feature type="domain" description="Bacterial spore germination immunoglobulin-like" evidence="2">
    <location>
        <begin position="81"/>
        <end position="167"/>
    </location>
</feature>
<protein>
    <recommendedName>
        <fullName evidence="2">Bacterial spore germination immunoglobulin-like domain-containing protein</fullName>
    </recommendedName>
</protein>
<feature type="transmembrane region" description="Helical" evidence="1">
    <location>
        <begin position="7"/>
        <end position="28"/>
    </location>
</feature>
<evidence type="ECO:0000256" key="1">
    <source>
        <dbReference type="SAM" id="Phobius"/>
    </source>
</evidence>
<gene>
    <name evidence="3" type="ORF">A2919_01695</name>
</gene>
<dbReference type="Proteomes" id="UP000178835">
    <property type="component" value="Unassembled WGS sequence"/>
</dbReference>